<dbReference type="Gene3D" id="1.10.357.140">
    <property type="entry name" value="UbiA prenyltransferase"/>
    <property type="match status" value="1"/>
</dbReference>
<keyword evidence="15" id="KW-1185">Reference proteome</keyword>
<accession>A0A0C9T8N2</accession>
<protein>
    <recommendedName>
        <fullName evidence="3">Protoheme IX farnesyltransferase, mitochondrial</fullName>
    </recommendedName>
    <alternativeName>
        <fullName evidence="11">Heme O synthase</fullName>
    </alternativeName>
</protein>
<keyword evidence="4" id="KW-0808">Transferase</keyword>
<dbReference type="Pfam" id="PF01040">
    <property type="entry name" value="UbiA"/>
    <property type="match status" value="1"/>
</dbReference>
<dbReference type="InterPro" id="IPR044878">
    <property type="entry name" value="UbiA_sf"/>
</dbReference>
<feature type="transmembrane region" description="Helical" evidence="13">
    <location>
        <begin position="393"/>
        <end position="412"/>
    </location>
</feature>
<keyword evidence="6" id="KW-0809">Transit peptide</keyword>
<feature type="transmembrane region" description="Helical" evidence="13">
    <location>
        <begin position="344"/>
        <end position="364"/>
    </location>
</feature>
<evidence type="ECO:0000313" key="15">
    <source>
        <dbReference type="Proteomes" id="UP000053647"/>
    </source>
</evidence>
<evidence type="ECO:0000256" key="11">
    <source>
        <dbReference type="ARBA" id="ARBA00030253"/>
    </source>
</evidence>
<dbReference type="CDD" id="cd13957">
    <property type="entry name" value="PT_UbiA_Cox10"/>
    <property type="match status" value="1"/>
</dbReference>
<sequence>MNSISVLTLCGRTIVSKPTTASLPQGVLSRSRPPRTYTTAIRRKFCNPTHCNGDSVPYPHNDKRDSSPKPHGFGKPGLRQVAQAITTESAGALPVFRETTTLTPKRLLSIYSQLAKTRLTVLVVLTAASGVALSPLPTTLPILLSTALGTALCSASANTLNQIQEVPYDAQMARTRQRPLVRRAISPLHATGFALATGIAGPAFLLTMTHPLAAALGAANIGLYAGLYTYLKRKSISNTWVGAVVGALPPLMGWAACGGKLLPTSDYPIKCFLPSFLSETSPDISFIDNPLGAFSLFVLLYSWQFPHFNSLSHLIRASYAQAGYRMLSVLSPPNNALVSLRHTLLLVPICSILFPLSGLTTWSFSLTSLAPNVLWVRSAAAFWRTCGEKQARVLFHTSLWYLPLILALMMVHKPGVDWAEWRGKAVEETPDVAAKDDPHKHNLLFPDAVVDRPLGRK</sequence>
<name>A0A0C9T8N2_PAXIN</name>
<comment type="similarity">
    <text evidence="2">Belongs to the UbiA prenyltransferase family.</text>
</comment>
<dbReference type="HAMAP" id="MF_00154">
    <property type="entry name" value="CyoE_CtaB"/>
    <property type="match status" value="1"/>
</dbReference>
<organism evidence="14 15">
    <name type="scientific">Paxillus involutus ATCC 200175</name>
    <dbReference type="NCBI Taxonomy" id="664439"/>
    <lineage>
        <taxon>Eukaryota</taxon>
        <taxon>Fungi</taxon>
        <taxon>Dikarya</taxon>
        <taxon>Basidiomycota</taxon>
        <taxon>Agaricomycotina</taxon>
        <taxon>Agaricomycetes</taxon>
        <taxon>Agaricomycetidae</taxon>
        <taxon>Boletales</taxon>
        <taxon>Paxilineae</taxon>
        <taxon>Paxillaceae</taxon>
        <taxon>Paxillus</taxon>
    </lineage>
</organism>
<feature type="region of interest" description="Disordered" evidence="12">
    <location>
        <begin position="52"/>
        <end position="76"/>
    </location>
</feature>
<dbReference type="AlphaFoldDB" id="A0A0C9T8N2"/>
<evidence type="ECO:0000256" key="4">
    <source>
        <dbReference type="ARBA" id="ARBA00022679"/>
    </source>
</evidence>
<keyword evidence="5 13" id="KW-0812">Transmembrane</keyword>
<dbReference type="PANTHER" id="PTHR43448">
    <property type="entry name" value="PROTOHEME IX FARNESYLTRANSFERASE, MITOCHONDRIAL"/>
    <property type="match status" value="1"/>
</dbReference>
<dbReference type="GO" id="GO:0006784">
    <property type="term" value="P:heme A biosynthetic process"/>
    <property type="evidence" value="ECO:0007669"/>
    <property type="project" value="TreeGrafter"/>
</dbReference>
<evidence type="ECO:0000256" key="9">
    <source>
        <dbReference type="ARBA" id="ARBA00023133"/>
    </source>
</evidence>
<dbReference type="InterPro" id="IPR006369">
    <property type="entry name" value="Protohaem_IX_farnesylTrfase"/>
</dbReference>
<reference evidence="14 15" key="1">
    <citation type="submission" date="2014-06" db="EMBL/GenBank/DDBJ databases">
        <authorList>
            <consortium name="DOE Joint Genome Institute"/>
            <person name="Kuo A."/>
            <person name="Kohler A."/>
            <person name="Nagy L.G."/>
            <person name="Floudas D."/>
            <person name="Copeland A."/>
            <person name="Barry K.W."/>
            <person name="Cichocki N."/>
            <person name="Veneault-Fourrey C."/>
            <person name="LaButti K."/>
            <person name="Lindquist E.A."/>
            <person name="Lipzen A."/>
            <person name="Lundell T."/>
            <person name="Morin E."/>
            <person name="Murat C."/>
            <person name="Sun H."/>
            <person name="Tunlid A."/>
            <person name="Henrissat B."/>
            <person name="Grigoriev I.V."/>
            <person name="Hibbett D.S."/>
            <person name="Martin F."/>
            <person name="Nordberg H.P."/>
            <person name="Cantor M.N."/>
            <person name="Hua S.X."/>
        </authorList>
    </citation>
    <scope>NUCLEOTIDE SEQUENCE [LARGE SCALE GENOMIC DNA]</scope>
    <source>
        <strain evidence="14 15">ATCC 200175</strain>
    </source>
</reference>
<evidence type="ECO:0000256" key="1">
    <source>
        <dbReference type="ARBA" id="ARBA00004225"/>
    </source>
</evidence>
<evidence type="ECO:0000256" key="3">
    <source>
        <dbReference type="ARBA" id="ARBA00016335"/>
    </source>
</evidence>
<evidence type="ECO:0000256" key="10">
    <source>
        <dbReference type="ARBA" id="ARBA00023136"/>
    </source>
</evidence>
<evidence type="ECO:0000256" key="12">
    <source>
        <dbReference type="SAM" id="MobiDB-lite"/>
    </source>
</evidence>
<dbReference type="PROSITE" id="PS00943">
    <property type="entry name" value="UBIA"/>
    <property type="match status" value="1"/>
</dbReference>
<dbReference type="OrthoDB" id="5211at2759"/>
<dbReference type="FunFam" id="1.10.357.140:FF:000004">
    <property type="entry name" value="Protoheme IX farnesyltransferase, mitochondrial"/>
    <property type="match status" value="1"/>
</dbReference>
<evidence type="ECO:0000256" key="6">
    <source>
        <dbReference type="ARBA" id="ARBA00022946"/>
    </source>
</evidence>
<dbReference type="EMBL" id="KN819370">
    <property type="protein sequence ID" value="KIJ12015.1"/>
    <property type="molecule type" value="Genomic_DNA"/>
</dbReference>
<evidence type="ECO:0000256" key="5">
    <source>
        <dbReference type="ARBA" id="ARBA00022692"/>
    </source>
</evidence>
<keyword evidence="8" id="KW-0496">Mitochondrion</keyword>
<feature type="transmembrane region" description="Helical" evidence="13">
    <location>
        <begin position="212"/>
        <end position="231"/>
    </location>
</feature>
<keyword evidence="7 13" id="KW-1133">Transmembrane helix</keyword>
<evidence type="ECO:0000256" key="7">
    <source>
        <dbReference type="ARBA" id="ARBA00022989"/>
    </source>
</evidence>
<proteinExistence type="inferred from homology"/>
<feature type="transmembrane region" description="Helical" evidence="13">
    <location>
        <begin position="184"/>
        <end position="206"/>
    </location>
</feature>
<evidence type="ECO:0000313" key="14">
    <source>
        <dbReference type="EMBL" id="KIJ12015.1"/>
    </source>
</evidence>
<reference evidence="15" key="2">
    <citation type="submission" date="2015-01" db="EMBL/GenBank/DDBJ databases">
        <title>Evolutionary Origins and Diversification of the Mycorrhizal Mutualists.</title>
        <authorList>
            <consortium name="DOE Joint Genome Institute"/>
            <consortium name="Mycorrhizal Genomics Consortium"/>
            <person name="Kohler A."/>
            <person name="Kuo A."/>
            <person name="Nagy L.G."/>
            <person name="Floudas D."/>
            <person name="Copeland A."/>
            <person name="Barry K.W."/>
            <person name="Cichocki N."/>
            <person name="Veneault-Fourrey C."/>
            <person name="LaButti K."/>
            <person name="Lindquist E.A."/>
            <person name="Lipzen A."/>
            <person name="Lundell T."/>
            <person name="Morin E."/>
            <person name="Murat C."/>
            <person name="Riley R."/>
            <person name="Ohm R."/>
            <person name="Sun H."/>
            <person name="Tunlid A."/>
            <person name="Henrissat B."/>
            <person name="Grigoriev I.V."/>
            <person name="Hibbett D.S."/>
            <person name="Martin F."/>
        </authorList>
    </citation>
    <scope>NUCLEOTIDE SEQUENCE [LARGE SCALE GENOMIC DNA]</scope>
    <source>
        <strain evidence="15">ATCC 200175</strain>
    </source>
</reference>
<evidence type="ECO:0000256" key="8">
    <source>
        <dbReference type="ARBA" id="ARBA00023128"/>
    </source>
</evidence>
<dbReference type="InterPro" id="IPR030470">
    <property type="entry name" value="UbiA_prenylTrfase_CS"/>
</dbReference>
<dbReference type="Proteomes" id="UP000053647">
    <property type="component" value="Unassembled WGS sequence"/>
</dbReference>
<dbReference type="GO" id="GO:0031966">
    <property type="term" value="C:mitochondrial membrane"/>
    <property type="evidence" value="ECO:0007669"/>
    <property type="project" value="UniProtKB-SubCell"/>
</dbReference>
<dbReference type="PANTHER" id="PTHR43448:SF2">
    <property type="entry name" value="PROTOHEME IX FARNESYLTRANSFERASE, MITOCHONDRIAL"/>
    <property type="match status" value="1"/>
</dbReference>
<gene>
    <name evidence="14" type="ORF">PAXINDRAFT_171513</name>
</gene>
<dbReference type="InterPro" id="IPR000537">
    <property type="entry name" value="UbiA_prenyltransferase"/>
</dbReference>
<evidence type="ECO:0000256" key="13">
    <source>
        <dbReference type="SAM" id="Phobius"/>
    </source>
</evidence>
<dbReference type="HOGENOM" id="CLU_029631_3_3_1"/>
<keyword evidence="9" id="KW-0350">Heme biosynthesis</keyword>
<comment type="subcellular location">
    <subcellularLocation>
        <location evidence="1">Mitochondrion membrane</location>
        <topology evidence="1">Multi-pass membrane protein</topology>
    </subcellularLocation>
</comment>
<evidence type="ECO:0000256" key="2">
    <source>
        <dbReference type="ARBA" id="ARBA00005985"/>
    </source>
</evidence>
<keyword evidence="10 13" id="KW-0472">Membrane</keyword>
<dbReference type="GO" id="GO:0008495">
    <property type="term" value="F:protoheme IX farnesyltransferase activity"/>
    <property type="evidence" value="ECO:0007669"/>
    <property type="project" value="InterPro"/>
</dbReference>